<keyword evidence="5 9" id="KW-0371">Homeobox</keyword>
<organism evidence="13 14">
    <name type="scientific">Camellia sinensis var. sinensis</name>
    <name type="common">China tea</name>
    <dbReference type="NCBI Taxonomy" id="542762"/>
    <lineage>
        <taxon>Eukaryota</taxon>
        <taxon>Viridiplantae</taxon>
        <taxon>Streptophyta</taxon>
        <taxon>Embryophyta</taxon>
        <taxon>Tracheophyta</taxon>
        <taxon>Spermatophyta</taxon>
        <taxon>Magnoliopsida</taxon>
        <taxon>eudicotyledons</taxon>
        <taxon>Gunneridae</taxon>
        <taxon>Pentapetalae</taxon>
        <taxon>asterids</taxon>
        <taxon>Ericales</taxon>
        <taxon>Theaceae</taxon>
        <taxon>Camellia</taxon>
    </lineage>
</organism>
<evidence type="ECO:0000313" key="14">
    <source>
        <dbReference type="Proteomes" id="UP000306102"/>
    </source>
</evidence>
<comment type="similarity">
    <text evidence="8">Belongs to the WUS homeobox family.</text>
</comment>
<dbReference type="PANTHER" id="PTHR45940">
    <property type="entry name" value="WUSCHEL-RELATED HOMEOBOX 1-RELATED"/>
    <property type="match status" value="1"/>
</dbReference>
<dbReference type="FunFam" id="1.10.10.60:FF:000146">
    <property type="entry name" value="WUSCHEL-related homeobox 4"/>
    <property type="match status" value="1"/>
</dbReference>
<dbReference type="Pfam" id="PF00046">
    <property type="entry name" value="Homeodomain"/>
    <property type="match status" value="1"/>
</dbReference>
<dbReference type="InterPro" id="IPR044555">
    <property type="entry name" value="WUSCHEL-like"/>
</dbReference>
<evidence type="ECO:0000256" key="10">
    <source>
        <dbReference type="RuleBase" id="RU000682"/>
    </source>
</evidence>
<dbReference type="CDD" id="cd00086">
    <property type="entry name" value="homeodomain"/>
    <property type="match status" value="1"/>
</dbReference>
<keyword evidence="3" id="KW-0805">Transcription regulation</keyword>
<name>A0A4S4DN21_CAMSN</name>
<dbReference type="Proteomes" id="UP000306102">
    <property type="component" value="Unassembled WGS sequence"/>
</dbReference>
<dbReference type="Gene3D" id="1.10.10.60">
    <property type="entry name" value="Homeodomain-like"/>
    <property type="match status" value="1"/>
</dbReference>
<dbReference type="PROSITE" id="PS50071">
    <property type="entry name" value="HOMEOBOX_2"/>
    <property type="match status" value="1"/>
</dbReference>
<feature type="region of interest" description="Disordered" evidence="11">
    <location>
        <begin position="206"/>
        <end position="256"/>
    </location>
</feature>
<evidence type="ECO:0000259" key="12">
    <source>
        <dbReference type="PROSITE" id="PS50071"/>
    </source>
</evidence>
<evidence type="ECO:0000256" key="4">
    <source>
        <dbReference type="ARBA" id="ARBA00023125"/>
    </source>
</evidence>
<evidence type="ECO:0000256" key="1">
    <source>
        <dbReference type="ARBA" id="ARBA00004123"/>
    </source>
</evidence>
<dbReference type="InterPro" id="IPR009057">
    <property type="entry name" value="Homeodomain-like_sf"/>
</dbReference>
<reference evidence="13 14" key="1">
    <citation type="journal article" date="2018" name="Proc. Natl. Acad. Sci. U.S.A.">
        <title>Draft genome sequence of Camellia sinensis var. sinensis provides insights into the evolution of the tea genome and tea quality.</title>
        <authorList>
            <person name="Wei C."/>
            <person name="Yang H."/>
            <person name="Wang S."/>
            <person name="Zhao J."/>
            <person name="Liu C."/>
            <person name="Gao L."/>
            <person name="Xia E."/>
            <person name="Lu Y."/>
            <person name="Tai Y."/>
            <person name="She G."/>
            <person name="Sun J."/>
            <person name="Cao H."/>
            <person name="Tong W."/>
            <person name="Gao Q."/>
            <person name="Li Y."/>
            <person name="Deng W."/>
            <person name="Jiang X."/>
            <person name="Wang W."/>
            <person name="Chen Q."/>
            <person name="Zhang S."/>
            <person name="Li H."/>
            <person name="Wu J."/>
            <person name="Wang P."/>
            <person name="Li P."/>
            <person name="Shi C."/>
            <person name="Zheng F."/>
            <person name="Jian J."/>
            <person name="Huang B."/>
            <person name="Shan D."/>
            <person name="Shi M."/>
            <person name="Fang C."/>
            <person name="Yue Y."/>
            <person name="Li F."/>
            <person name="Li D."/>
            <person name="Wei S."/>
            <person name="Han B."/>
            <person name="Jiang C."/>
            <person name="Yin Y."/>
            <person name="Xia T."/>
            <person name="Zhang Z."/>
            <person name="Bennetzen J.L."/>
            <person name="Zhao S."/>
            <person name="Wan X."/>
        </authorList>
    </citation>
    <scope>NUCLEOTIDE SEQUENCE [LARGE SCALE GENOMIC DNA]</scope>
    <source>
        <strain evidence="14">cv. Shuchazao</strain>
        <tissue evidence="13">Leaf</tissue>
    </source>
</reference>
<evidence type="ECO:0000256" key="5">
    <source>
        <dbReference type="ARBA" id="ARBA00023155"/>
    </source>
</evidence>
<feature type="DNA-binding region" description="Homeobox" evidence="9">
    <location>
        <begin position="22"/>
        <end position="86"/>
    </location>
</feature>
<keyword evidence="14" id="KW-1185">Reference proteome</keyword>
<dbReference type="SUPFAM" id="SSF46689">
    <property type="entry name" value="Homeodomain-like"/>
    <property type="match status" value="1"/>
</dbReference>
<keyword evidence="7 9" id="KW-0539">Nucleus</keyword>
<evidence type="ECO:0000256" key="11">
    <source>
        <dbReference type="SAM" id="MobiDB-lite"/>
    </source>
</evidence>
<feature type="compositionally biased region" description="Polar residues" evidence="11">
    <location>
        <begin position="247"/>
        <end position="256"/>
    </location>
</feature>
<keyword evidence="4 9" id="KW-0238">DNA-binding</keyword>
<dbReference type="InterPro" id="IPR001356">
    <property type="entry name" value="HD"/>
</dbReference>
<dbReference type="GO" id="GO:0005634">
    <property type="term" value="C:nucleus"/>
    <property type="evidence" value="ECO:0007669"/>
    <property type="project" value="UniProtKB-SubCell"/>
</dbReference>
<dbReference type="GO" id="GO:0003700">
    <property type="term" value="F:DNA-binding transcription factor activity"/>
    <property type="evidence" value="ECO:0007669"/>
    <property type="project" value="InterPro"/>
</dbReference>
<evidence type="ECO:0000256" key="2">
    <source>
        <dbReference type="ARBA" id="ARBA00022473"/>
    </source>
</evidence>
<sequence length="256" mass="27929">MKMEGGSESAVVDVSTSGGATPASSRWNPTKEQITILENLYKQGIRTPTAEQIQQITGRLKSFGHIEGKNVFYWFQNHKARQRQKQKQESLAYFNRYLHKASNVFPPPCPNVVCSPPYYLPQNELGFYPHYPKVLLPGGIKRKPARPDTVENMKTSGGGVGIESAPLSYNTTDHDGLITGDNNSNSKQETLPLFPLEPTGILQARTTSSSLASTSAENSTATPSSSSDTTGIEEGGFGDQPFIDFFSGNNGNYESD</sequence>
<dbReference type="STRING" id="542762.A0A4S4DN21"/>
<accession>A0A4S4DN21</accession>
<comment type="subcellular location">
    <subcellularLocation>
        <location evidence="1 9 10">Nucleus</location>
    </subcellularLocation>
</comment>
<feature type="compositionally biased region" description="Low complexity" evidence="11">
    <location>
        <begin position="206"/>
        <end position="230"/>
    </location>
</feature>
<feature type="compositionally biased region" description="Polar residues" evidence="11">
    <location>
        <begin position="14"/>
        <end position="28"/>
    </location>
</feature>
<keyword evidence="6" id="KW-0804">Transcription</keyword>
<dbReference type="PANTHER" id="PTHR45940:SF6">
    <property type="entry name" value="WUSCHEL-RELATED HOMEOBOX 2"/>
    <property type="match status" value="1"/>
</dbReference>
<dbReference type="EMBL" id="SDRB02010777">
    <property type="protein sequence ID" value="THG04412.1"/>
    <property type="molecule type" value="Genomic_DNA"/>
</dbReference>
<evidence type="ECO:0000256" key="8">
    <source>
        <dbReference type="ARBA" id="ARBA00024040"/>
    </source>
</evidence>
<comment type="caution">
    <text evidence="13">The sequence shown here is derived from an EMBL/GenBank/DDBJ whole genome shotgun (WGS) entry which is preliminary data.</text>
</comment>
<dbReference type="AlphaFoldDB" id="A0A4S4DN21"/>
<evidence type="ECO:0000256" key="3">
    <source>
        <dbReference type="ARBA" id="ARBA00023015"/>
    </source>
</evidence>
<dbReference type="GO" id="GO:0099402">
    <property type="term" value="P:plant organ development"/>
    <property type="evidence" value="ECO:0007669"/>
    <property type="project" value="InterPro"/>
</dbReference>
<keyword evidence="2" id="KW-0217">Developmental protein</keyword>
<gene>
    <name evidence="13" type="ORF">TEA_029260</name>
</gene>
<dbReference type="GO" id="GO:0003677">
    <property type="term" value="F:DNA binding"/>
    <property type="evidence" value="ECO:0007669"/>
    <property type="project" value="UniProtKB-UniRule"/>
</dbReference>
<evidence type="ECO:0000256" key="6">
    <source>
        <dbReference type="ARBA" id="ARBA00023163"/>
    </source>
</evidence>
<evidence type="ECO:0000256" key="9">
    <source>
        <dbReference type="PROSITE-ProRule" id="PRU00108"/>
    </source>
</evidence>
<protein>
    <recommendedName>
        <fullName evidence="12">Homeobox domain-containing protein</fullName>
    </recommendedName>
</protein>
<proteinExistence type="inferred from homology"/>
<evidence type="ECO:0000313" key="13">
    <source>
        <dbReference type="EMBL" id="THG04412.1"/>
    </source>
</evidence>
<dbReference type="SMART" id="SM00389">
    <property type="entry name" value="HOX"/>
    <property type="match status" value="1"/>
</dbReference>
<evidence type="ECO:0000256" key="7">
    <source>
        <dbReference type="ARBA" id="ARBA00023242"/>
    </source>
</evidence>
<feature type="region of interest" description="Disordered" evidence="11">
    <location>
        <begin position="1"/>
        <end position="28"/>
    </location>
</feature>
<feature type="domain" description="Homeobox" evidence="12">
    <location>
        <begin position="20"/>
        <end position="85"/>
    </location>
</feature>